<feature type="compositionally biased region" description="Acidic residues" evidence="7">
    <location>
        <begin position="788"/>
        <end position="820"/>
    </location>
</feature>
<keyword evidence="10" id="KW-1185">Reference proteome</keyword>
<sequence length="1369" mass="155938">LNIAVPKELVELHLKLMRKIGKSVTADRWEKYLIKICQEFNSTWAWEMEKKGYLEMSVECKLGILKYLCECQFDDNLKFKNIINEEDADAMRLQPIGRDKDGLMYWYQLDQEHNVRMYIEEQDDQDGSTWKCIVRNRNELAETLELLKAQIDPALLKNNNSQQENSSRESPSIEDEDTKKGEEAATQENQLKIKEEKEEVEEQSVESESLPPPVVKEDENTLKIDKVEEKEIIKLPVIVKLEKPSEHNEERQTVKEESDSFKENVKPVKVEVKENKTEPKDLKEVKSCMDKIAVHEPERLEFCVNVKTPQEIVEKSVEESEKLKNDQQAKIPLKKREIKLTDDYDSPIKGPLCKCVTPTKDVLKEEGKPEEEAFKRVPTITALCPDGKVLVNGEVSCEKITPCVVQNNKSEHSASAMEDSTSLKEKNGKSGEKVSDSLNSVSKIIKTCEIEKNAVTVLKEIGAMVSEVSNQKVPSKEESSPVEKESLDSTTADTVAEESSNSEECAKTTEEKQATNLKNDSLPPPKECSEKLEVSPNASAPAELPKLALADEETLKSKDEPEETNDSPKAAEVPPTSTSPITIEKSVLEKEDSDSKMALSEESKVEEKSSPEKQEEEPEAAKTEPDKLDDAHASNLEDSSESKKQSPVPKSKFKYKLVSEEETCATENKEITSERQKEGIKLTIRISSRKRKTETPPEEVSIGRTLRRSPRISKPTPKVVETRDQKPEKKRPEEEEEKPAAAQKPEQKEDAKKQEKETNSKVNKVNTRSKVRWTGTRTRGRWKYSSNEETEDSESEKNSEEEEGEEEEEEEEAPPADDDEPCKKCGLPNHPELILLCDSCDSGYHTACLRPPLMIIPDGEWFCPPCQHKLLCEKLEEQLQDLDVVLKKKERAERRKERLVYVGISIENIIPPQEPEIPEGQEEKKKDSKKPKSKLERRSTRTRKCISYRFDEFDEAIDEAIEDDIKEADGGGIGRGKDMSNITGHRGKDISTILEEERKENKRPQRAAAARRKKRRRLNDLDSDSNMDEEESEDEFKISDGSQDEFVISEENLDESEDDPPSNEDSDSEFCARISRRHLSRPMRQSRRLRRKTVKKKYSEDDEDEDSEDNSSRESESGDYTDYSDDDYLETRRRRSRRNQKRQVNYKEDSESDGSQKSVRYGKELRKVHKRRLSTSDSEESYTSKNSEDDESTKESKRLLRKRRRSTDDYSEEGEDEEEEGKPVRKRLNRIETDEEDTCENANDDAETPAPADKLPAAQAPQDNPKKHCYRIESDDEDDFDNVGKVESPLDYSLVDLPSTNGQSPGKTIENLIGKPSEKTQAPKDSTASASLAPNGTGSGQEAVGPEEDEDELLRVTDLVDYVCNSEQL</sequence>
<feature type="compositionally biased region" description="Polar residues" evidence="7">
    <location>
        <begin position="488"/>
        <end position="503"/>
    </location>
</feature>
<feature type="compositionally biased region" description="Basic residues" evidence="7">
    <location>
        <begin position="1132"/>
        <end position="1141"/>
    </location>
</feature>
<dbReference type="GO" id="GO:0042393">
    <property type="term" value="F:histone binding"/>
    <property type="evidence" value="ECO:0007669"/>
    <property type="project" value="TreeGrafter"/>
</dbReference>
<feature type="compositionally biased region" description="Acidic residues" evidence="7">
    <location>
        <begin position="1233"/>
        <end position="1247"/>
    </location>
</feature>
<proteinExistence type="predicted"/>
<evidence type="ECO:0000313" key="9">
    <source>
        <dbReference type="EMBL" id="NXT64285.1"/>
    </source>
</evidence>
<dbReference type="SUPFAM" id="SSF57903">
    <property type="entry name" value="FYVE/PHD zinc finger"/>
    <property type="match status" value="1"/>
</dbReference>
<feature type="compositionally biased region" description="Low complexity" evidence="7">
    <location>
        <begin position="158"/>
        <end position="170"/>
    </location>
</feature>
<name>A0A7L3EAJ3_9PASS</name>
<feature type="compositionally biased region" description="Basic and acidic residues" evidence="7">
    <location>
        <begin position="720"/>
        <end position="733"/>
    </location>
</feature>
<feature type="compositionally biased region" description="Basic and acidic residues" evidence="7">
    <location>
        <begin position="745"/>
        <end position="759"/>
    </location>
</feature>
<dbReference type="GO" id="GO:0045892">
    <property type="term" value="P:negative regulation of DNA-templated transcription"/>
    <property type="evidence" value="ECO:0007669"/>
    <property type="project" value="TreeGrafter"/>
</dbReference>
<dbReference type="CDD" id="cd15543">
    <property type="entry name" value="PHD_RSF1"/>
    <property type="match status" value="1"/>
</dbReference>
<evidence type="ECO:0000256" key="2">
    <source>
        <dbReference type="ARBA" id="ARBA00022723"/>
    </source>
</evidence>
<feature type="region of interest" description="Disordered" evidence="7">
    <location>
        <begin position="967"/>
        <end position="1355"/>
    </location>
</feature>
<dbReference type="InterPro" id="IPR001965">
    <property type="entry name" value="Znf_PHD"/>
</dbReference>
<organism evidence="9 10">
    <name type="scientific">Chaetops frenatus</name>
    <name type="common">Rufous rock-jumper</name>
    <dbReference type="NCBI Taxonomy" id="221966"/>
    <lineage>
        <taxon>Eukaryota</taxon>
        <taxon>Metazoa</taxon>
        <taxon>Chordata</taxon>
        <taxon>Craniata</taxon>
        <taxon>Vertebrata</taxon>
        <taxon>Euteleostomi</taxon>
        <taxon>Archelosauria</taxon>
        <taxon>Archosauria</taxon>
        <taxon>Dinosauria</taxon>
        <taxon>Saurischia</taxon>
        <taxon>Theropoda</taxon>
        <taxon>Coelurosauria</taxon>
        <taxon>Aves</taxon>
        <taxon>Neognathae</taxon>
        <taxon>Neoaves</taxon>
        <taxon>Telluraves</taxon>
        <taxon>Australaves</taxon>
        <taxon>Passeriformes</taxon>
        <taxon>Picathartidae</taxon>
        <taxon>Chaetops</taxon>
    </lineage>
</organism>
<feature type="compositionally biased region" description="Acidic residues" evidence="7">
    <location>
        <begin position="1021"/>
        <end position="1034"/>
    </location>
</feature>
<dbReference type="InterPro" id="IPR019787">
    <property type="entry name" value="Znf_PHD-finger"/>
</dbReference>
<dbReference type="Pfam" id="PF00628">
    <property type="entry name" value="PHD"/>
    <property type="match status" value="1"/>
</dbReference>
<feature type="compositionally biased region" description="Basic and acidic residues" evidence="7">
    <location>
        <begin position="667"/>
        <end position="680"/>
    </location>
</feature>
<comment type="subcellular location">
    <subcellularLocation>
        <location evidence="1">Nucleus</location>
    </subcellularLocation>
</comment>
<feature type="compositionally biased region" description="Basic and acidic residues" evidence="7">
    <location>
        <begin position="586"/>
        <end position="632"/>
    </location>
</feature>
<feature type="region of interest" description="Disordered" evidence="7">
    <location>
        <begin position="408"/>
        <end position="436"/>
    </location>
</feature>
<feature type="compositionally biased region" description="Basic and acidic residues" evidence="7">
    <location>
        <begin position="1264"/>
        <end position="1273"/>
    </location>
</feature>
<dbReference type="SMART" id="SM00249">
    <property type="entry name" value="PHD"/>
    <property type="match status" value="1"/>
</dbReference>
<feature type="compositionally biased region" description="Basic and acidic residues" evidence="7">
    <location>
        <begin position="421"/>
        <end position="435"/>
    </location>
</feature>
<keyword evidence="4" id="KW-0862">Zinc</keyword>
<evidence type="ECO:0000256" key="5">
    <source>
        <dbReference type="ARBA" id="ARBA00023242"/>
    </source>
</evidence>
<dbReference type="InterPro" id="IPR019786">
    <property type="entry name" value="Zinc_finger_PHD-type_CS"/>
</dbReference>
<dbReference type="Proteomes" id="UP000563107">
    <property type="component" value="Unassembled WGS sequence"/>
</dbReference>
<dbReference type="PANTHER" id="PTHR14296:SF16">
    <property type="entry name" value="REMODELING AND SPACING FACTOR 1"/>
    <property type="match status" value="1"/>
</dbReference>
<dbReference type="InterPro" id="IPR013083">
    <property type="entry name" value="Znf_RING/FYVE/PHD"/>
</dbReference>
<dbReference type="Pfam" id="PF15612">
    <property type="entry name" value="WHIM1"/>
    <property type="match status" value="1"/>
</dbReference>
<dbReference type="Gene3D" id="3.30.40.10">
    <property type="entry name" value="Zinc/RING finger domain, C3HC4 (zinc finger)"/>
    <property type="match status" value="1"/>
</dbReference>
<feature type="compositionally biased region" description="Polar residues" evidence="7">
    <location>
        <begin position="1323"/>
        <end position="1336"/>
    </location>
</feature>
<evidence type="ECO:0000256" key="7">
    <source>
        <dbReference type="SAM" id="MobiDB-lite"/>
    </source>
</evidence>
<keyword evidence="2" id="KW-0479">Metal-binding</keyword>
<feature type="compositionally biased region" description="Acidic residues" evidence="7">
    <location>
        <begin position="1117"/>
        <end position="1128"/>
    </location>
</feature>
<gene>
    <name evidence="9" type="primary">Rsf1</name>
    <name evidence="9" type="ORF">CHAFRE_R10697</name>
</gene>
<feature type="non-terminal residue" evidence="9">
    <location>
        <position position="1"/>
    </location>
</feature>
<evidence type="ECO:0000259" key="8">
    <source>
        <dbReference type="PROSITE" id="PS50016"/>
    </source>
</evidence>
<feature type="compositionally biased region" description="Acidic residues" evidence="7">
    <location>
        <begin position="1209"/>
        <end position="1220"/>
    </location>
</feature>
<accession>A0A7L3EAJ3</accession>
<feature type="region of interest" description="Disordered" evidence="7">
    <location>
        <begin position="912"/>
        <end position="938"/>
    </location>
</feature>
<dbReference type="InterPro" id="IPR011011">
    <property type="entry name" value="Znf_FYVE_PHD"/>
</dbReference>
<feature type="region of interest" description="Disordered" evidence="7">
    <location>
        <begin position="465"/>
        <end position="823"/>
    </location>
</feature>
<dbReference type="FunFam" id="3.30.40.10:FF:000228">
    <property type="entry name" value="Remodeling and spacing factor 1"/>
    <property type="match status" value="1"/>
</dbReference>
<protein>
    <submittedName>
        <fullName evidence="9">RSF1 factor</fullName>
    </submittedName>
</protein>
<feature type="domain" description="PHD-type" evidence="8">
    <location>
        <begin position="819"/>
        <end position="869"/>
    </location>
</feature>
<keyword evidence="5" id="KW-0539">Nucleus</keyword>
<reference evidence="9 10" key="1">
    <citation type="submission" date="2019-09" db="EMBL/GenBank/DDBJ databases">
        <title>Bird 10,000 Genomes (B10K) Project - Family phase.</title>
        <authorList>
            <person name="Zhang G."/>
        </authorList>
    </citation>
    <scope>NUCLEOTIDE SEQUENCE [LARGE SCALE GENOMIC DNA]</scope>
    <source>
        <strain evidence="9">B10K-DU-012-41</strain>
    </source>
</reference>
<dbReference type="PANTHER" id="PTHR14296">
    <property type="entry name" value="REMODELING AND SPACING FACTOR 1"/>
    <property type="match status" value="1"/>
</dbReference>
<feature type="non-terminal residue" evidence="9">
    <location>
        <position position="1369"/>
    </location>
</feature>
<dbReference type="InterPro" id="IPR028938">
    <property type="entry name" value="Rsf1-like"/>
</dbReference>
<feature type="compositionally biased region" description="Acidic residues" evidence="7">
    <location>
        <begin position="1100"/>
        <end position="1109"/>
    </location>
</feature>
<feature type="compositionally biased region" description="Basic and acidic residues" evidence="7">
    <location>
        <begin position="474"/>
        <end position="487"/>
    </location>
</feature>
<evidence type="ECO:0000313" key="10">
    <source>
        <dbReference type="Proteomes" id="UP000563107"/>
    </source>
</evidence>
<feature type="compositionally biased region" description="Basic and acidic residues" evidence="7">
    <location>
        <begin position="504"/>
        <end position="513"/>
    </location>
</feature>
<evidence type="ECO:0000256" key="6">
    <source>
        <dbReference type="PROSITE-ProRule" id="PRU00146"/>
    </source>
</evidence>
<feature type="compositionally biased region" description="Acidic residues" evidence="7">
    <location>
        <begin position="1047"/>
        <end position="1068"/>
    </location>
</feature>
<dbReference type="PROSITE" id="PS01359">
    <property type="entry name" value="ZF_PHD_1"/>
    <property type="match status" value="1"/>
</dbReference>
<dbReference type="EMBL" id="VZTR01012310">
    <property type="protein sequence ID" value="NXT64285.1"/>
    <property type="molecule type" value="Genomic_DNA"/>
</dbReference>
<evidence type="ECO:0000256" key="3">
    <source>
        <dbReference type="ARBA" id="ARBA00022771"/>
    </source>
</evidence>
<dbReference type="PROSITE" id="PS50016">
    <property type="entry name" value="ZF_PHD_2"/>
    <property type="match status" value="1"/>
</dbReference>
<dbReference type="InterPro" id="IPR028942">
    <property type="entry name" value="WHIM1_dom"/>
</dbReference>
<dbReference type="GO" id="GO:0008270">
    <property type="term" value="F:zinc ion binding"/>
    <property type="evidence" value="ECO:0007669"/>
    <property type="project" value="UniProtKB-KW"/>
</dbReference>
<keyword evidence="3 6" id="KW-0863">Zinc-finger</keyword>
<comment type="caution">
    <text evidence="9">The sequence shown here is derived from an EMBL/GenBank/DDBJ whole genome shotgun (WGS) entry which is preliminary data.</text>
</comment>
<feature type="region of interest" description="Disordered" evidence="7">
    <location>
        <begin position="244"/>
        <end position="263"/>
    </location>
</feature>
<dbReference type="GO" id="GO:0031213">
    <property type="term" value="C:RSF complex"/>
    <property type="evidence" value="ECO:0007669"/>
    <property type="project" value="InterPro"/>
</dbReference>
<feature type="region of interest" description="Disordered" evidence="7">
    <location>
        <begin position="155"/>
        <end position="221"/>
    </location>
</feature>
<evidence type="ECO:0000256" key="1">
    <source>
        <dbReference type="ARBA" id="ARBA00004123"/>
    </source>
</evidence>
<feature type="compositionally biased region" description="Basic residues" evidence="7">
    <location>
        <begin position="1074"/>
        <end position="1096"/>
    </location>
</feature>
<evidence type="ECO:0000256" key="4">
    <source>
        <dbReference type="ARBA" id="ARBA00022833"/>
    </source>
</evidence>